<organism evidence="1 2">
    <name type="scientific">Priestia megaterium</name>
    <name type="common">Bacillus megaterium</name>
    <dbReference type="NCBI Taxonomy" id="1404"/>
    <lineage>
        <taxon>Bacteria</taxon>
        <taxon>Bacillati</taxon>
        <taxon>Bacillota</taxon>
        <taxon>Bacilli</taxon>
        <taxon>Bacillales</taxon>
        <taxon>Bacillaceae</taxon>
        <taxon>Priestia</taxon>
    </lineage>
</organism>
<sequence length="169" mass="19331">MLVKEILNKMIVKEMTIKELADMYDVSTRTIQLKIKKLGYEWDNKQSIYRYVGKDPEPLDLDFSTLISKNNKMPVEQKQTNSEVAASISNVNESESTSASFSKASATASKVDAIDLLLQHPKERSKRVYRGFYFDDDVLGIIDRVPKSYKSELVNEALRKVFKEKGLLD</sequence>
<name>A0A3D8WVE6_PRIMG</name>
<reference evidence="1 2" key="1">
    <citation type="journal article" date="2018" name="Appl. Environ. Microbiol.">
        <title>Antimicrobial susceptibility testing and tentative epidemiological cut-off values of five Bacillus species relevant for use as animal feed additives or for plant protection.</title>
        <authorList>
            <person name="Agerso Y."/>
            <person name="Stuer-Lauridsen B."/>
            <person name="Bjerre K."/>
            <person name="Jensen M.G."/>
            <person name="Johansen E."/>
            <person name="Bennedsen M."/>
            <person name="Brockmann E."/>
            <person name="Nielsen B."/>
        </authorList>
    </citation>
    <scope>NUCLEOTIDE SEQUENCE [LARGE SCALE GENOMIC DNA]</scope>
    <source>
        <strain evidence="1 2">CHCC20162</strain>
    </source>
</reference>
<evidence type="ECO:0000313" key="2">
    <source>
        <dbReference type="Proteomes" id="UP000256519"/>
    </source>
</evidence>
<dbReference type="EMBL" id="PQWM01000042">
    <property type="protein sequence ID" value="RDZ08432.1"/>
    <property type="molecule type" value="Genomic_DNA"/>
</dbReference>
<proteinExistence type="predicted"/>
<dbReference type="RefSeq" id="WP_116077856.1">
    <property type="nucleotide sequence ID" value="NZ_PQWM01000042.1"/>
</dbReference>
<gene>
    <name evidence="1" type="ORF">C3744_25745</name>
</gene>
<comment type="caution">
    <text evidence="1">The sequence shown here is derived from an EMBL/GenBank/DDBJ whole genome shotgun (WGS) entry which is preliminary data.</text>
</comment>
<dbReference type="Proteomes" id="UP000256519">
    <property type="component" value="Unassembled WGS sequence"/>
</dbReference>
<accession>A0A3D8WVE6</accession>
<evidence type="ECO:0008006" key="3">
    <source>
        <dbReference type="Google" id="ProtNLM"/>
    </source>
</evidence>
<dbReference type="AlphaFoldDB" id="A0A3D8WVE6"/>
<evidence type="ECO:0000313" key="1">
    <source>
        <dbReference type="EMBL" id="RDZ08432.1"/>
    </source>
</evidence>
<protein>
    <recommendedName>
        <fullName evidence="3">Helix-turn-helix type 11 domain-containing protein</fullName>
    </recommendedName>
</protein>